<evidence type="ECO:0000313" key="3">
    <source>
        <dbReference type="Proteomes" id="UP001642360"/>
    </source>
</evidence>
<dbReference type="Pfam" id="PF14111">
    <property type="entry name" value="DUF4283"/>
    <property type="match status" value="1"/>
</dbReference>
<organism evidence="2 3">
    <name type="scientific">Ilex paraguariensis</name>
    <name type="common">yerba mate</name>
    <dbReference type="NCBI Taxonomy" id="185542"/>
    <lineage>
        <taxon>Eukaryota</taxon>
        <taxon>Viridiplantae</taxon>
        <taxon>Streptophyta</taxon>
        <taxon>Embryophyta</taxon>
        <taxon>Tracheophyta</taxon>
        <taxon>Spermatophyta</taxon>
        <taxon>Magnoliopsida</taxon>
        <taxon>eudicotyledons</taxon>
        <taxon>Gunneridae</taxon>
        <taxon>Pentapetalae</taxon>
        <taxon>asterids</taxon>
        <taxon>campanulids</taxon>
        <taxon>Aquifoliales</taxon>
        <taxon>Aquifoliaceae</taxon>
        <taxon>Ilex</taxon>
    </lineage>
</organism>
<protein>
    <recommendedName>
        <fullName evidence="1">DUF4283 domain-containing protein</fullName>
    </recommendedName>
</protein>
<dbReference type="InterPro" id="IPR025558">
    <property type="entry name" value="DUF4283"/>
</dbReference>
<sequence>MDEDMQQFWSKFILGKKESLGVHLLDQGDGELGEKGKLYIFGKVLSVKLYNKMAFKSTMKKVWNTIKVEFIEAGDNLFLIQYSNMLDKIRVLRGMSWSFDNHLVLLKEYDGSVQASKWERFEEHNKPKGGRGKIIGVKTGGVSPESGLESLEQSHKSRKAVNEANNKGWKGPISENEEIPIIESTSGRQNMEREMLVELREPSINISIPLLKETEIMDEGNF</sequence>
<keyword evidence="3" id="KW-1185">Reference proteome</keyword>
<comment type="caution">
    <text evidence="2">The sequence shown here is derived from an EMBL/GenBank/DDBJ whole genome shotgun (WGS) entry which is preliminary data.</text>
</comment>
<dbReference type="Proteomes" id="UP001642360">
    <property type="component" value="Unassembled WGS sequence"/>
</dbReference>
<accession>A0ABC8R7L6</accession>
<proteinExistence type="predicted"/>
<reference evidence="2 3" key="1">
    <citation type="submission" date="2024-02" db="EMBL/GenBank/DDBJ databases">
        <authorList>
            <person name="Vignale AGUSTIN F."/>
            <person name="Sosa J E."/>
            <person name="Modenutti C."/>
        </authorList>
    </citation>
    <scope>NUCLEOTIDE SEQUENCE [LARGE SCALE GENOMIC DNA]</scope>
</reference>
<feature type="domain" description="DUF4283" evidence="1">
    <location>
        <begin position="37"/>
        <end position="111"/>
    </location>
</feature>
<gene>
    <name evidence="2" type="ORF">ILEXP_LOCUS5090</name>
</gene>
<dbReference type="AlphaFoldDB" id="A0ABC8R7L6"/>
<dbReference type="EMBL" id="CAUOFW020000855">
    <property type="protein sequence ID" value="CAK9138027.1"/>
    <property type="molecule type" value="Genomic_DNA"/>
</dbReference>
<evidence type="ECO:0000259" key="1">
    <source>
        <dbReference type="Pfam" id="PF14111"/>
    </source>
</evidence>
<evidence type="ECO:0000313" key="2">
    <source>
        <dbReference type="EMBL" id="CAK9138027.1"/>
    </source>
</evidence>
<name>A0ABC8R7L6_9AQUA</name>